<keyword evidence="1 3" id="KW-0732">Signal</keyword>
<evidence type="ECO:0000256" key="3">
    <source>
        <dbReference type="SAM" id="SignalP"/>
    </source>
</evidence>
<dbReference type="RefSeq" id="WP_144773244.1">
    <property type="nucleotide sequence ID" value="NZ_JALXWQ010000013.1"/>
</dbReference>
<dbReference type="SUPFAM" id="SSF82153">
    <property type="entry name" value="FAS1 domain"/>
    <property type="match status" value="1"/>
</dbReference>
<dbReference type="InterPro" id="IPR036378">
    <property type="entry name" value="FAS1_dom_sf"/>
</dbReference>
<protein>
    <submittedName>
        <fullName evidence="5">Fasciclin domain-containing protein</fullName>
    </submittedName>
</protein>
<dbReference type="OrthoDB" id="9800666at2"/>
<evidence type="ECO:0000259" key="4">
    <source>
        <dbReference type="PROSITE" id="PS50213"/>
    </source>
</evidence>
<dbReference type="InterPro" id="IPR000782">
    <property type="entry name" value="FAS1_domain"/>
</dbReference>
<gene>
    <name evidence="5" type="ORF">EKI59_06995</name>
</gene>
<evidence type="ECO:0000256" key="2">
    <source>
        <dbReference type="SAM" id="MobiDB-lite"/>
    </source>
</evidence>
<proteinExistence type="predicted"/>
<dbReference type="PANTHER" id="PTHR10900">
    <property type="entry name" value="PERIOSTIN-RELATED"/>
    <property type="match status" value="1"/>
</dbReference>
<dbReference type="SMART" id="SM00554">
    <property type="entry name" value="FAS1"/>
    <property type="match status" value="1"/>
</dbReference>
<reference evidence="5 6" key="1">
    <citation type="submission" date="2018-12" db="EMBL/GenBank/DDBJ databases">
        <title>Corynebacterium sanguinis sp. nov., a clinically-associated and environmental corynebacterium.</title>
        <authorList>
            <person name="Gonzales-Siles L."/>
            <person name="Jaen-Luchoro D."/>
            <person name="Cardew S."/>
            <person name="Inganas E."/>
            <person name="Ohlen M."/>
            <person name="Jensie-Markopolous S."/>
            <person name="Pinyeiro-Iglesias B."/>
            <person name="Molin K."/>
            <person name="Skovbjerg S."/>
            <person name="Svensson-Stadler L."/>
            <person name="Funke G."/>
            <person name="Moore E.R.B."/>
        </authorList>
    </citation>
    <scope>NUCLEOTIDE SEQUENCE [LARGE SCALE GENOMIC DNA]</scope>
    <source>
        <strain evidence="5 6">58734</strain>
    </source>
</reference>
<dbReference type="PROSITE" id="PS50213">
    <property type="entry name" value="FAS1"/>
    <property type="match status" value="1"/>
</dbReference>
<dbReference type="FunFam" id="2.30.180.10:FF:000019">
    <property type="entry name" value="Cell surface lipoprotein"/>
    <property type="match status" value="1"/>
</dbReference>
<dbReference type="Proteomes" id="UP000336646">
    <property type="component" value="Unassembled WGS sequence"/>
</dbReference>
<dbReference type="AlphaFoldDB" id="A0A6C1TWJ6"/>
<name>A0A6C1TWJ6_9CORY</name>
<organism evidence="5 6">
    <name type="scientific">Corynebacterium sanguinis</name>
    <dbReference type="NCBI Taxonomy" id="2594913"/>
    <lineage>
        <taxon>Bacteria</taxon>
        <taxon>Bacillati</taxon>
        <taxon>Actinomycetota</taxon>
        <taxon>Actinomycetes</taxon>
        <taxon>Mycobacteriales</taxon>
        <taxon>Corynebacteriaceae</taxon>
        <taxon>Corynebacterium</taxon>
    </lineage>
</organism>
<evidence type="ECO:0000313" key="6">
    <source>
        <dbReference type="Proteomes" id="UP000336646"/>
    </source>
</evidence>
<dbReference type="GO" id="GO:0005615">
    <property type="term" value="C:extracellular space"/>
    <property type="evidence" value="ECO:0007669"/>
    <property type="project" value="TreeGrafter"/>
</dbReference>
<feature type="region of interest" description="Disordered" evidence="2">
    <location>
        <begin position="27"/>
        <end position="53"/>
    </location>
</feature>
<dbReference type="InterPro" id="IPR050904">
    <property type="entry name" value="Adhesion/Biosynth-related"/>
</dbReference>
<accession>A0A6C1TWJ6</accession>
<feature type="signal peptide" evidence="3">
    <location>
        <begin position="1"/>
        <end position="21"/>
    </location>
</feature>
<dbReference type="Pfam" id="PF02469">
    <property type="entry name" value="Fasciclin"/>
    <property type="match status" value="1"/>
</dbReference>
<feature type="domain" description="FAS1" evidence="4">
    <location>
        <begin position="63"/>
        <end position="201"/>
    </location>
</feature>
<dbReference type="EMBL" id="RXIR01000013">
    <property type="protein sequence ID" value="TVS28397.1"/>
    <property type="molecule type" value="Genomic_DNA"/>
</dbReference>
<evidence type="ECO:0000313" key="5">
    <source>
        <dbReference type="EMBL" id="TVS28397.1"/>
    </source>
</evidence>
<sequence length="204" mass="20605">MKRILAVSGAISLALLTAACAEGDTTTEATSSSMASSEANTSMANTSMEETTAEATSAQVAANGDIVDTAVGAGSFNTLVSAVQAAGLEDTLRGEGPFTVFAPTDEAFDALPEGTLNELLADPEGDLAEILKYHVVSGEVPAADIAMMDGQTIETVQGGTLTVEVDGDKVALVDAAGNRVNVVTTDVEADNGVIHVIDGVLSPM</sequence>
<dbReference type="PROSITE" id="PS51257">
    <property type="entry name" value="PROKAR_LIPOPROTEIN"/>
    <property type="match status" value="1"/>
</dbReference>
<evidence type="ECO:0000256" key="1">
    <source>
        <dbReference type="ARBA" id="ARBA00022729"/>
    </source>
</evidence>
<dbReference type="Gene3D" id="2.30.180.10">
    <property type="entry name" value="FAS1 domain"/>
    <property type="match status" value="1"/>
</dbReference>
<comment type="caution">
    <text evidence="5">The sequence shown here is derived from an EMBL/GenBank/DDBJ whole genome shotgun (WGS) entry which is preliminary data.</text>
</comment>
<feature type="chain" id="PRO_5039034269" evidence="3">
    <location>
        <begin position="22"/>
        <end position="204"/>
    </location>
</feature>
<dbReference type="PANTHER" id="PTHR10900:SF77">
    <property type="entry name" value="FI19380P1"/>
    <property type="match status" value="1"/>
</dbReference>